<dbReference type="Pfam" id="PF01979">
    <property type="entry name" value="Amidohydro_1"/>
    <property type="match status" value="1"/>
</dbReference>
<evidence type="ECO:0000259" key="2">
    <source>
        <dbReference type="Pfam" id="PF01979"/>
    </source>
</evidence>
<sequence length="420" mass="47703">MQIIGADFVVLCDAEFRVLKRGGVCFESDEIIAIDSYTSLCQQYPDIPSQYYESCAITPALANLHLHLEFSQNEGILHFGDFGKWLDSVIVNRETLMQEKLMGVNLKTAMQQGITECLRSGVGFVGAVSSYGYDLEVLADSPLRVLYFNEVIGSKIEVLDILFQNFLARLQDSKSVQNERFIPAVAIHSPYSVHSKLLEKTLQVAQKENLPLSVHFLESQAEKEWLETSSGYFQKFYQKFFGSNPKSFYDVQGFLEFFKDTKNIYFVHCLEADSQILREITTMKGKIITCPKSNRLLNSKLLNLNALQECGIPFCLGTDGKSSNNSLSLLDELKIALFAYSDMPLEYLARELLLSVTRNAFLNTDWKLGELKVGNFADFAVFKIPKTEEFLAQNLILYVREAFALYIKGMEVLENLQERE</sequence>
<dbReference type="EMBL" id="NXLS01000002">
    <property type="protein sequence ID" value="RDU63905.1"/>
    <property type="molecule type" value="Genomic_DNA"/>
</dbReference>
<dbReference type="PANTHER" id="PTHR43794:SF11">
    <property type="entry name" value="AMIDOHYDROLASE-RELATED DOMAIN-CONTAINING PROTEIN"/>
    <property type="match status" value="1"/>
</dbReference>
<dbReference type="RefSeq" id="WP_115551229.1">
    <property type="nucleotide sequence ID" value="NZ_CAQNTT010000002.1"/>
</dbReference>
<reference evidence="3 4" key="1">
    <citation type="submission" date="2018-04" db="EMBL/GenBank/DDBJ databases">
        <title>Novel Campyloabacter and Helicobacter Species and Strains.</title>
        <authorList>
            <person name="Mannion A.J."/>
            <person name="Shen Z."/>
            <person name="Fox J.G."/>
        </authorList>
    </citation>
    <scope>NUCLEOTIDE SEQUENCE [LARGE SCALE GENOMIC DNA]</scope>
    <source>
        <strain evidence="3 4">MIT 99-5101</strain>
    </source>
</reference>
<dbReference type="OrthoDB" id="9807210at2"/>
<dbReference type="InterPro" id="IPR032466">
    <property type="entry name" value="Metal_Hydrolase"/>
</dbReference>
<dbReference type="SUPFAM" id="SSF51338">
    <property type="entry name" value="Composite domain of metallo-dependent hydrolases"/>
    <property type="match status" value="1"/>
</dbReference>
<proteinExistence type="predicted"/>
<dbReference type="GeneID" id="82535359"/>
<dbReference type="NCBIfam" id="NF006269">
    <property type="entry name" value="PRK08418.1"/>
    <property type="match status" value="1"/>
</dbReference>
<evidence type="ECO:0000313" key="3">
    <source>
        <dbReference type="EMBL" id="RDU63905.1"/>
    </source>
</evidence>
<dbReference type="SUPFAM" id="SSF51556">
    <property type="entry name" value="Metallo-dependent hydrolases"/>
    <property type="match status" value="1"/>
</dbReference>
<dbReference type="Gene3D" id="2.30.40.10">
    <property type="entry name" value="Urease, subunit C, domain 1"/>
    <property type="match status" value="1"/>
</dbReference>
<dbReference type="AlphaFoldDB" id="A0A3D8IFX9"/>
<keyword evidence="1 3" id="KW-0378">Hydrolase</keyword>
<evidence type="ECO:0000313" key="4">
    <source>
        <dbReference type="Proteomes" id="UP000256650"/>
    </source>
</evidence>
<accession>A0A3D8IFX9</accession>
<comment type="caution">
    <text evidence="3">The sequence shown here is derived from an EMBL/GenBank/DDBJ whole genome shotgun (WGS) entry which is preliminary data.</text>
</comment>
<feature type="domain" description="Amidohydrolase-related" evidence="2">
    <location>
        <begin position="57"/>
        <end position="384"/>
    </location>
</feature>
<organism evidence="3 4">
    <name type="scientific">Helicobacter ganmani</name>
    <dbReference type="NCBI Taxonomy" id="60246"/>
    <lineage>
        <taxon>Bacteria</taxon>
        <taxon>Pseudomonadati</taxon>
        <taxon>Campylobacterota</taxon>
        <taxon>Epsilonproteobacteria</taxon>
        <taxon>Campylobacterales</taxon>
        <taxon>Helicobacteraceae</taxon>
        <taxon>Helicobacter</taxon>
    </lineage>
</organism>
<dbReference type="InterPro" id="IPR050287">
    <property type="entry name" value="MTA/SAH_deaminase"/>
</dbReference>
<name>A0A3D8IFX9_9HELI</name>
<protein>
    <submittedName>
        <fullName evidence="3">Metal-dependent hydrolase</fullName>
    </submittedName>
</protein>
<dbReference type="Proteomes" id="UP000256650">
    <property type="component" value="Unassembled WGS sequence"/>
</dbReference>
<evidence type="ECO:0000256" key="1">
    <source>
        <dbReference type="ARBA" id="ARBA00022801"/>
    </source>
</evidence>
<gene>
    <name evidence="3" type="ORF">CQA43_03560</name>
</gene>
<dbReference type="GO" id="GO:0016810">
    <property type="term" value="F:hydrolase activity, acting on carbon-nitrogen (but not peptide) bonds"/>
    <property type="evidence" value="ECO:0007669"/>
    <property type="project" value="InterPro"/>
</dbReference>
<dbReference type="Gene3D" id="3.20.20.140">
    <property type="entry name" value="Metal-dependent hydrolases"/>
    <property type="match status" value="1"/>
</dbReference>
<dbReference type="InterPro" id="IPR006680">
    <property type="entry name" value="Amidohydro-rel"/>
</dbReference>
<dbReference type="InterPro" id="IPR011059">
    <property type="entry name" value="Metal-dep_hydrolase_composite"/>
</dbReference>
<keyword evidence="4" id="KW-1185">Reference proteome</keyword>
<dbReference type="PANTHER" id="PTHR43794">
    <property type="entry name" value="AMINOHYDROLASE SSNA-RELATED"/>
    <property type="match status" value="1"/>
</dbReference>